<dbReference type="OrthoDB" id="705292at2"/>
<protein>
    <submittedName>
        <fullName evidence="2">Uncharacterized protein</fullName>
    </submittedName>
</protein>
<organism evidence="2 3">
    <name type="scientific">Chryseobacterium limigenitum</name>
    <dbReference type="NCBI Taxonomy" id="1612149"/>
    <lineage>
        <taxon>Bacteria</taxon>
        <taxon>Pseudomonadati</taxon>
        <taxon>Bacteroidota</taxon>
        <taxon>Flavobacteriia</taxon>
        <taxon>Flavobacteriales</taxon>
        <taxon>Weeksellaceae</taxon>
        <taxon>Chryseobacterium group</taxon>
        <taxon>Chryseobacterium</taxon>
    </lineage>
</organism>
<dbReference type="Proteomes" id="UP000182034">
    <property type="component" value="Unassembled WGS sequence"/>
</dbReference>
<dbReference type="AlphaFoldDB" id="A0A1K2IY39"/>
<dbReference type="EMBL" id="FPKW01000040">
    <property type="protein sequence ID" value="SFZ97104.1"/>
    <property type="molecule type" value="Genomic_DNA"/>
</dbReference>
<evidence type="ECO:0000313" key="2">
    <source>
        <dbReference type="EMBL" id="SFZ97104.1"/>
    </source>
</evidence>
<proteinExistence type="predicted"/>
<name>A0A1K2IY39_9FLAO</name>
<evidence type="ECO:0000313" key="3">
    <source>
        <dbReference type="Proteomes" id="UP000182034"/>
    </source>
</evidence>
<sequence length="210" mass="22516">MKKFIITLSLFYATAALSQVAIGKSSITPGSAISLEFYDLADNAKGIVVPWVSTVANNPVAYNSTTGTGYRGMPGIIVDGTIIFDLSDKKMKYRKAGAWFNLTGNPTFPLVVKNTSNNDVTFTQFNNVDSSLQDSKAEVNGARVAIGNNGATDTTIGILVLTDTNKAMVLPKVASPHINIINPAPGMMAYDTVKKQLAVFNGTVWSFWKP</sequence>
<reference evidence="3" key="1">
    <citation type="submission" date="2016-10" db="EMBL/GenBank/DDBJ databases">
        <authorList>
            <person name="Varghese N."/>
            <person name="Submissions S."/>
        </authorList>
    </citation>
    <scope>NUCLEOTIDE SEQUENCE [LARGE SCALE GENOMIC DNA]</scope>
    <source>
        <strain evidence="3">SUR2</strain>
    </source>
</reference>
<feature type="signal peptide" evidence="1">
    <location>
        <begin position="1"/>
        <end position="18"/>
    </location>
</feature>
<keyword evidence="3" id="KW-1185">Reference proteome</keyword>
<feature type="chain" id="PRO_5012046581" evidence="1">
    <location>
        <begin position="19"/>
        <end position="210"/>
    </location>
</feature>
<keyword evidence="1" id="KW-0732">Signal</keyword>
<accession>A0A1K2IY39</accession>
<evidence type="ECO:0000256" key="1">
    <source>
        <dbReference type="SAM" id="SignalP"/>
    </source>
</evidence>
<gene>
    <name evidence="2" type="ORF">SAMN05216324_1406</name>
</gene>